<dbReference type="InterPro" id="IPR014777">
    <property type="entry name" value="4pyrrole_Mease_sub1"/>
</dbReference>
<dbReference type="Gene3D" id="3.30.950.10">
    <property type="entry name" value="Methyltransferase, Cobalt-precorrin-4 Transmethylase, Domain 2"/>
    <property type="match status" value="1"/>
</dbReference>
<dbReference type="SUPFAM" id="SSF53790">
    <property type="entry name" value="Tetrapyrrole methylase"/>
    <property type="match status" value="1"/>
</dbReference>
<evidence type="ECO:0000256" key="3">
    <source>
        <dbReference type="ARBA" id="ARBA00022573"/>
    </source>
</evidence>
<dbReference type="UniPathway" id="UPA00148"/>
<dbReference type="GO" id="GO:0032259">
    <property type="term" value="P:methylation"/>
    <property type="evidence" value="ECO:0007669"/>
    <property type="project" value="UniProtKB-KW"/>
</dbReference>
<dbReference type="PANTHER" id="PTHR43467:SF2">
    <property type="entry name" value="COBALT-PRECORRIN-2 C(20)-METHYLTRANSFERASE"/>
    <property type="match status" value="1"/>
</dbReference>
<evidence type="ECO:0000256" key="5">
    <source>
        <dbReference type="ARBA" id="ARBA00022679"/>
    </source>
</evidence>
<dbReference type="Proteomes" id="UP000078383">
    <property type="component" value="Unassembled WGS sequence"/>
</dbReference>
<evidence type="ECO:0000256" key="4">
    <source>
        <dbReference type="ARBA" id="ARBA00022603"/>
    </source>
</evidence>
<dbReference type="PIRSF" id="PIRSF036427">
    <property type="entry name" value="Precrrn-2_mtase"/>
    <property type="match status" value="1"/>
</dbReference>
<accession>A0A174ZDB6</accession>
<dbReference type="InterPro" id="IPR035996">
    <property type="entry name" value="4pyrrol_Methylase_sf"/>
</dbReference>
<dbReference type="InterPro" id="IPR006364">
    <property type="entry name" value="CobI/CbiL/CobIJ_dom"/>
</dbReference>
<evidence type="ECO:0000256" key="2">
    <source>
        <dbReference type="ARBA" id="ARBA00005879"/>
    </source>
</evidence>
<organism evidence="9 10">
    <name type="scientific">[Ruminococcus] torques</name>
    <dbReference type="NCBI Taxonomy" id="33039"/>
    <lineage>
        <taxon>Bacteria</taxon>
        <taxon>Bacillati</taxon>
        <taxon>Bacillota</taxon>
        <taxon>Clostridia</taxon>
        <taxon>Lachnospirales</taxon>
        <taxon>Lachnospiraceae</taxon>
        <taxon>Mediterraneibacter</taxon>
    </lineage>
</organism>
<keyword evidence="5 9" id="KW-0808">Transferase</keyword>
<dbReference type="Gene3D" id="3.40.1010.10">
    <property type="entry name" value="Cobalt-precorrin-4 Transmethylase, Domain 1"/>
    <property type="match status" value="1"/>
</dbReference>
<evidence type="ECO:0000313" key="9">
    <source>
        <dbReference type="EMBL" id="CUQ82156.1"/>
    </source>
</evidence>
<keyword evidence="3" id="KW-0169">Cobalamin biosynthesis</keyword>
<evidence type="ECO:0000259" key="8">
    <source>
        <dbReference type="Pfam" id="PF00590"/>
    </source>
</evidence>
<keyword evidence="6" id="KW-0949">S-adenosyl-L-methionine</keyword>
<name>A0A174ZDB6_9FIRM</name>
<dbReference type="GO" id="GO:0043781">
    <property type="term" value="F:cobalt-factor II C20-methyltransferase activity"/>
    <property type="evidence" value="ECO:0007669"/>
    <property type="project" value="UniProtKB-EC"/>
</dbReference>
<proteinExistence type="inferred from homology"/>
<dbReference type="GO" id="GO:0009236">
    <property type="term" value="P:cobalamin biosynthetic process"/>
    <property type="evidence" value="ECO:0007669"/>
    <property type="project" value="UniProtKB-UniRule"/>
</dbReference>
<dbReference type="OrthoDB" id="9804789at2"/>
<keyword evidence="4 9" id="KW-0489">Methyltransferase</keyword>
<comment type="similarity">
    <text evidence="2 7">Belongs to the precorrin methyltransferase family.</text>
</comment>
<dbReference type="PANTHER" id="PTHR43467">
    <property type="entry name" value="COBALT-PRECORRIN-2 C(20)-METHYLTRANSFERASE"/>
    <property type="match status" value="1"/>
</dbReference>
<dbReference type="Pfam" id="PF00590">
    <property type="entry name" value="TP_methylase"/>
    <property type="match status" value="1"/>
</dbReference>
<evidence type="ECO:0000256" key="6">
    <source>
        <dbReference type="ARBA" id="ARBA00022691"/>
    </source>
</evidence>
<evidence type="ECO:0000256" key="1">
    <source>
        <dbReference type="ARBA" id="ARBA00004953"/>
    </source>
</evidence>
<dbReference type="InterPro" id="IPR012382">
    <property type="entry name" value="CobI/CbiL"/>
</dbReference>
<evidence type="ECO:0000256" key="7">
    <source>
        <dbReference type="PIRNR" id="PIRNR036427"/>
    </source>
</evidence>
<dbReference type="GO" id="GO:0030788">
    <property type="term" value="F:precorrin-2 C20-methyltransferase activity"/>
    <property type="evidence" value="ECO:0007669"/>
    <property type="project" value="InterPro"/>
</dbReference>
<dbReference type="EC" id="2.1.1.151" evidence="9"/>
<dbReference type="InterPro" id="IPR014776">
    <property type="entry name" value="4pyrrole_Mease_sub2"/>
</dbReference>
<evidence type="ECO:0000313" key="10">
    <source>
        <dbReference type="Proteomes" id="UP000078383"/>
    </source>
</evidence>
<comment type="pathway">
    <text evidence="1">Cofactor biosynthesis; adenosylcobalamin biosynthesis.</text>
</comment>
<dbReference type="AlphaFoldDB" id="A0A174ZDB6"/>
<feature type="domain" description="Tetrapyrrole methylase" evidence="8">
    <location>
        <begin position="6"/>
        <end position="231"/>
    </location>
</feature>
<dbReference type="NCBIfam" id="TIGR01467">
    <property type="entry name" value="cobI_cbiL"/>
    <property type="match status" value="1"/>
</dbReference>
<dbReference type="RefSeq" id="WP_055170825.1">
    <property type="nucleotide sequence ID" value="NZ_CZBX01000002.1"/>
</dbReference>
<reference evidence="9 10" key="1">
    <citation type="submission" date="2015-09" db="EMBL/GenBank/DDBJ databases">
        <authorList>
            <consortium name="Pathogen Informatics"/>
        </authorList>
    </citation>
    <scope>NUCLEOTIDE SEQUENCE [LARGE SCALE GENOMIC DNA]</scope>
    <source>
        <strain evidence="9 10">2789STDY5834889</strain>
    </source>
</reference>
<sequence>MKQAGKFYGIGVGPGDPELMTLKAVRTIRDCDVIVLPVSNRELTEPLLLEQNEMENRAAGYLESCTAYQIAAQTVSELKEKQILFLPMPMIKDKEKLRKIHARGAGVIEQLLEKGWNLAFLTLGDPTVYSTCMYIEQMIEQDGYQVETVSGIPSFCAAAARLNQPLGEQEEQIHILPGSYEAGEGLQLSGTKILMKTGKKMGQIKEFLQGSSQDICLVENCGMDDERIVRSVEEISEDAGYYSLLIVKDRKR</sequence>
<dbReference type="CDD" id="cd11645">
    <property type="entry name" value="Precorrin_2_C20_MT"/>
    <property type="match status" value="1"/>
</dbReference>
<dbReference type="InterPro" id="IPR000878">
    <property type="entry name" value="4pyrrol_Mease"/>
</dbReference>
<gene>
    <name evidence="9" type="primary">cbiL</name>
    <name evidence="9" type="ORF">ERS852502_00427</name>
</gene>
<dbReference type="EMBL" id="CZBX01000002">
    <property type="protein sequence ID" value="CUQ82156.1"/>
    <property type="molecule type" value="Genomic_DNA"/>
</dbReference>
<protein>
    <submittedName>
        <fullName evidence="9">Cobalt-precorrin-2 C(20)-methyltransferase</fullName>
        <ecNumber evidence="9">2.1.1.151</ecNumber>
    </submittedName>
</protein>